<accession>A0ABP5AR52</accession>
<sequence length="246" mass="24742">MSIVRTSRLRRGLAAAALVAITTGSLAACSSESENASAAESSSSSSSSDATQASEESGPPQPVASIDSLTGNNTEVALDAGFTGALEDLGLTPGTVGDGQLTNAGALRFPITGGNVTVFEPGQVSPYVIGQIQHENSGFSLTAGQGNNQTVVEITNLNVDPGVSRVYGDVTVNGEVAVTSAYIFTLNGSTLNPLETSGDTATLQGTEVYISPVAAGLLNDTFGTDAVTEDLLVGIAKITVNTTPGD</sequence>
<evidence type="ECO:0000313" key="3">
    <source>
        <dbReference type="EMBL" id="GAA1919545.1"/>
    </source>
</evidence>
<evidence type="ECO:0000313" key="4">
    <source>
        <dbReference type="Proteomes" id="UP001501612"/>
    </source>
</evidence>
<gene>
    <name evidence="3" type="ORF">GCM10009737_21380</name>
</gene>
<evidence type="ECO:0008006" key="5">
    <source>
        <dbReference type="Google" id="ProtNLM"/>
    </source>
</evidence>
<keyword evidence="4" id="KW-1185">Reference proteome</keyword>
<dbReference type="RefSeq" id="WP_344006942.1">
    <property type="nucleotide sequence ID" value="NZ_BAAAMY010000004.1"/>
</dbReference>
<feature type="region of interest" description="Disordered" evidence="1">
    <location>
        <begin position="31"/>
        <end position="68"/>
    </location>
</feature>
<evidence type="ECO:0000256" key="2">
    <source>
        <dbReference type="SAM" id="SignalP"/>
    </source>
</evidence>
<dbReference type="EMBL" id="BAAAMY010000004">
    <property type="protein sequence ID" value="GAA1919545.1"/>
    <property type="molecule type" value="Genomic_DNA"/>
</dbReference>
<feature type="signal peptide" evidence="2">
    <location>
        <begin position="1"/>
        <end position="27"/>
    </location>
</feature>
<evidence type="ECO:0000256" key="1">
    <source>
        <dbReference type="SAM" id="MobiDB-lite"/>
    </source>
</evidence>
<dbReference type="Proteomes" id="UP001501612">
    <property type="component" value="Unassembled WGS sequence"/>
</dbReference>
<feature type="chain" id="PRO_5045667131" description="Lipoprotein" evidence="2">
    <location>
        <begin position="28"/>
        <end position="246"/>
    </location>
</feature>
<feature type="compositionally biased region" description="Low complexity" evidence="1">
    <location>
        <begin position="31"/>
        <end position="57"/>
    </location>
</feature>
<dbReference type="PROSITE" id="PS51257">
    <property type="entry name" value="PROKAR_LIPOPROTEIN"/>
    <property type="match status" value="1"/>
</dbReference>
<reference evidence="4" key="1">
    <citation type="journal article" date="2019" name="Int. J. Syst. Evol. Microbiol.">
        <title>The Global Catalogue of Microorganisms (GCM) 10K type strain sequencing project: providing services to taxonomists for standard genome sequencing and annotation.</title>
        <authorList>
            <consortium name="The Broad Institute Genomics Platform"/>
            <consortium name="The Broad Institute Genome Sequencing Center for Infectious Disease"/>
            <person name="Wu L."/>
            <person name="Ma J."/>
        </authorList>
    </citation>
    <scope>NUCLEOTIDE SEQUENCE [LARGE SCALE GENOMIC DNA]</scope>
    <source>
        <strain evidence="4">JCM 14046</strain>
    </source>
</reference>
<keyword evidence="2" id="KW-0732">Signal</keyword>
<protein>
    <recommendedName>
        <fullName evidence="5">Lipoprotein</fullName>
    </recommendedName>
</protein>
<organism evidence="3 4">
    <name type="scientific">Nocardioides lentus</name>
    <dbReference type="NCBI Taxonomy" id="338077"/>
    <lineage>
        <taxon>Bacteria</taxon>
        <taxon>Bacillati</taxon>
        <taxon>Actinomycetota</taxon>
        <taxon>Actinomycetes</taxon>
        <taxon>Propionibacteriales</taxon>
        <taxon>Nocardioidaceae</taxon>
        <taxon>Nocardioides</taxon>
    </lineage>
</organism>
<proteinExistence type="predicted"/>
<comment type="caution">
    <text evidence="3">The sequence shown here is derived from an EMBL/GenBank/DDBJ whole genome shotgun (WGS) entry which is preliminary data.</text>
</comment>
<name>A0ABP5AR52_9ACTN</name>